<keyword evidence="4" id="KW-1185">Reference proteome</keyword>
<dbReference type="eggNOG" id="ENOG502S16E">
    <property type="taxonomic scope" value="Eukaryota"/>
</dbReference>
<feature type="region of interest" description="Disordered" evidence="1">
    <location>
        <begin position="307"/>
        <end position="336"/>
    </location>
</feature>
<dbReference type="InterPro" id="IPR050923">
    <property type="entry name" value="Cell_Proc_Reg/RNA_Proc"/>
</dbReference>
<protein>
    <recommendedName>
        <fullName evidence="2">FHA domain-containing protein</fullName>
    </recommendedName>
</protein>
<dbReference type="SMART" id="SM00240">
    <property type="entry name" value="FHA"/>
    <property type="match status" value="1"/>
</dbReference>
<dbReference type="SUPFAM" id="SSF49879">
    <property type="entry name" value="SMAD/FHA domain"/>
    <property type="match status" value="1"/>
</dbReference>
<evidence type="ECO:0000256" key="1">
    <source>
        <dbReference type="SAM" id="MobiDB-lite"/>
    </source>
</evidence>
<dbReference type="EMBL" id="KI537036">
    <property type="protein sequence ID" value="ESR33386.1"/>
    <property type="molecule type" value="Genomic_DNA"/>
</dbReference>
<feature type="domain" description="FHA" evidence="2">
    <location>
        <begin position="28"/>
        <end position="78"/>
    </location>
</feature>
<proteinExistence type="predicted"/>
<dbReference type="InParanoid" id="V4S904"/>
<evidence type="ECO:0000313" key="3">
    <source>
        <dbReference type="EMBL" id="ESR33386.1"/>
    </source>
</evidence>
<evidence type="ECO:0000313" key="4">
    <source>
        <dbReference type="Proteomes" id="UP000030687"/>
    </source>
</evidence>
<dbReference type="OrthoDB" id="687730at2759"/>
<dbReference type="OMA" id="YMAQQKE"/>
<dbReference type="Pfam" id="PF00498">
    <property type="entry name" value="FHA"/>
    <property type="match status" value="1"/>
</dbReference>
<dbReference type="InterPro" id="IPR000253">
    <property type="entry name" value="FHA_dom"/>
</dbReference>
<dbReference type="PANTHER" id="PTHR23308">
    <property type="entry name" value="NUCLEAR INHIBITOR OF PROTEIN PHOSPHATASE-1"/>
    <property type="match status" value="1"/>
</dbReference>
<dbReference type="STRING" id="85681.V4S904"/>
<dbReference type="FunCoup" id="V4S904">
    <property type="interactions" value="125"/>
</dbReference>
<dbReference type="Gene3D" id="2.60.200.20">
    <property type="match status" value="1"/>
</dbReference>
<dbReference type="Gramene" id="ESR33386">
    <property type="protein sequence ID" value="ESR33386"/>
    <property type="gene ID" value="CICLE_v10004978mg"/>
</dbReference>
<organism evidence="3 4">
    <name type="scientific">Citrus clementina</name>
    <name type="common">Clementine</name>
    <name type="synonym">Citrus deliciosa x Citrus sinensis</name>
    <dbReference type="NCBI Taxonomy" id="85681"/>
    <lineage>
        <taxon>Eukaryota</taxon>
        <taxon>Viridiplantae</taxon>
        <taxon>Streptophyta</taxon>
        <taxon>Embryophyta</taxon>
        <taxon>Tracheophyta</taxon>
        <taxon>Spermatophyta</taxon>
        <taxon>Magnoliopsida</taxon>
        <taxon>eudicotyledons</taxon>
        <taxon>Gunneridae</taxon>
        <taxon>Pentapetalae</taxon>
        <taxon>rosids</taxon>
        <taxon>malvids</taxon>
        <taxon>Sapindales</taxon>
        <taxon>Rutaceae</taxon>
        <taxon>Aurantioideae</taxon>
        <taxon>Citrus</taxon>
    </lineage>
</organism>
<dbReference type="KEGG" id="cic:CICLE_v10004978mg"/>
<reference evidence="3 4" key="1">
    <citation type="submission" date="2013-10" db="EMBL/GenBank/DDBJ databases">
        <authorList>
            <consortium name="International Citrus Genome Consortium"/>
            <person name="Jenkins J."/>
            <person name="Schmutz J."/>
            <person name="Prochnik S."/>
            <person name="Rokhsar D."/>
            <person name="Gmitter F."/>
            <person name="Ollitrault P."/>
            <person name="Machado M."/>
            <person name="Talon M."/>
            <person name="Wincker P."/>
            <person name="Jaillon O."/>
            <person name="Morgante M."/>
        </authorList>
    </citation>
    <scope>NUCLEOTIDE SEQUENCE</scope>
    <source>
        <strain evidence="4">cv. Clemenules</strain>
    </source>
</reference>
<gene>
    <name evidence="3" type="ORF">CICLE_v10004978mg</name>
</gene>
<evidence type="ECO:0000259" key="2">
    <source>
        <dbReference type="PROSITE" id="PS50006"/>
    </source>
</evidence>
<dbReference type="InterPro" id="IPR008984">
    <property type="entry name" value="SMAD_FHA_dom_sf"/>
</dbReference>
<name>V4S904_CITCL</name>
<dbReference type="PROSITE" id="PS50006">
    <property type="entry name" value="FHA_DOMAIN"/>
    <property type="match status" value="1"/>
</dbReference>
<accession>V4S904</accession>
<feature type="region of interest" description="Disordered" evidence="1">
    <location>
        <begin position="108"/>
        <end position="219"/>
    </location>
</feature>
<dbReference type="Proteomes" id="UP000030687">
    <property type="component" value="Unassembled WGS sequence"/>
</dbReference>
<dbReference type="AlphaFoldDB" id="V4S904"/>
<sequence length="441" mass="49310">MEPPGMKLIMVRGPRSGETIEFKPGSKIRIGRIVRGNDVTIKDDGISSKHLIIESVSGKWTIQDLDSCNGTFLNSTTLPPNTPFDLRENDTIKLGDCTTISVQMITMDSQDESVAKPKRNPRRQANVPGTSSVRATRGRKKAEAEPVETLGLEGGQIEDQSRINKKGRGRNKNLQEMPPQSVEVQVESKENLELEEGGEIESESKITKKGRGRSKDLQEMPLDGGKVKIESEENLEPLEVLGVQVDGKENFRPGKETSKKCQVQVDGKEKTNVTLIAGARVTRSRMNALNLGFDCGETAATESKITRNGRGRKKKLQEMPPQSSSEVETEGKERLVPEEVSKTCEVQADGNENLRSEEVAKEGDAKETCDKVEDKVDNGVQEQKVDLAKMTLGEWFDYMEVYLRKQILNTTEEMIEEMKSKAERVHQYMIEEKKKKKMDNL</sequence>